<gene>
    <name evidence="2" type="ORF">GTP44_11150</name>
</gene>
<sequence length="199" mass="21646">MRLKTSLSVLTAIQRDIDCISYCLVFFVLVFGIRTAYVAGTGGDLWPTLTPLATSLSALLVSRNAKHILVRGDIQREDDRRQELVKITHHLMATVSSLINHVSYFKSTIEQKTRPALVVAETAENIVLRYEVLLEREPYKYLPGPMVDLIGNMSGAILGIKAFATGVTTMTAKNPLAPLSSVMPPSATGANVKSGVCQS</sequence>
<dbReference type="EMBL" id="WWCP01000011">
    <property type="protein sequence ID" value="MYM82508.1"/>
    <property type="molecule type" value="Genomic_DNA"/>
</dbReference>
<evidence type="ECO:0000256" key="1">
    <source>
        <dbReference type="SAM" id="Phobius"/>
    </source>
</evidence>
<name>A0A6L8MQE6_9BURK</name>
<dbReference type="RefSeq" id="WP_161019481.1">
    <property type="nucleotide sequence ID" value="NZ_WWCP01000011.1"/>
</dbReference>
<evidence type="ECO:0000313" key="3">
    <source>
        <dbReference type="Proteomes" id="UP000474565"/>
    </source>
</evidence>
<accession>A0A6L8MQE6</accession>
<keyword evidence="1" id="KW-1133">Transmembrane helix</keyword>
<reference evidence="2 3" key="1">
    <citation type="submission" date="2019-12" db="EMBL/GenBank/DDBJ databases">
        <title>Novel species isolated from a subtropical stream in China.</title>
        <authorList>
            <person name="Lu H."/>
        </authorList>
    </citation>
    <scope>NUCLEOTIDE SEQUENCE [LARGE SCALE GENOMIC DNA]</scope>
    <source>
        <strain evidence="2 3">FT50W</strain>
    </source>
</reference>
<organism evidence="2 3">
    <name type="scientific">Duganella lactea</name>
    <dbReference type="NCBI Taxonomy" id="2692173"/>
    <lineage>
        <taxon>Bacteria</taxon>
        <taxon>Pseudomonadati</taxon>
        <taxon>Pseudomonadota</taxon>
        <taxon>Betaproteobacteria</taxon>
        <taxon>Burkholderiales</taxon>
        <taxon>Oxalobacteraceae</taxon>
        <taxon>Telluria group</taxon>
        <taxon>Duganella</taxon>
    </lineage>
</organism>
<dbReference type="Proteomes" id="UP000474565">
    <property type="component" value="Unassembled WGS sequence"/>
</dbReference>
<keyword evidence="1" id="KW-0812">Transmembrane</keyword>
<keyword evidence="1" id="KW-0472">Membrane</keyword>
<feature type="transmembrane region" description="Helical" evidence="1">
    <location>
        <begin position="20"/>
        <end position="39"/>
    </location>
</feature>
<comment type="caution">
    <text evidence="2">The sequence shown here is derived from an EMBL/GenBank/DDBJ whole genome shotgun (WGS) entry which is preliminary data.</text>
</comment>
<protein>
    <submittedName>
        <fullName evidence="2">Uncharacterized protein</fullName>
    </submittedName>
</protein>
<dbReference type="AlphaFoldDB" id="A0A6L8MQE6"/>
<proteinExistence type="predicted"/>
<evidence type="ECO:0000313" key="2">
    <source>
        <dbReference type="EMBL" id="MYM82508.1"/>
    </source>
</evidence>